<reference evidence="4 5" key="1">
    <citation type="journal article" date="2017" name="Mol. Ecol.">
        <title>Comparative and population genomic landscape of Phellinus noxius: A hypervariable fungus causing root rot in trees.</title>
        <authorList>
            <person name="Chung C.L."/>
            <person name="Lee T.J."/>
            <person name="Akiba M."/>
            <person name="Lee H.H."/>
            <person name="Kuo T.H."/>
            <person name="Liu D."/>
            <person name="Ke H.M."/>
            <person name="Yokoi T."/>
            <person name="Roa M.B."/>
            <person name="Lu M.J."/>
            <person name="Chang Y.Y."/>
            <person name="Ann P.J."/>
            <person name="Tsai J.N."/>
            <person name="Chen C.Y."/>
            <person name="Tzean S.S."/>
            <person name="Ota Y."/>
            <person name="Hattori T."/>
            <person name="Sahashi N."/>
            <person name="Liou R.F."/>
            <person name="Kikuchi T."/>
            <person name="Tsai I.J."/>
        </authorList>
    </citation>
    <scope>NUCLEOTIDE SEQUENCE [LARGE SCALE GENOMIC DNA]</scope>
    <source>
        <strain evidence="4 5">FFPRI411160</strain>
    </source>
</reference>
<sequence length="457" mass="49241">MAIDILVIGATGYTGRLVTRYLIAHRERESFSLGLAARNTAKLSAFVDGLDITPSNSVPIFGVRDIQDKDALEKLFRDNGVKVVLSTVGPYQLYGRAIVEACASTGVNYVDICGESTFVKDIIISFDYLAAKTGAILVPSGAFDSVPSDLLAYLSARTMGEELSKLLGDGDGGDEDKKLEEVGVRDSHTMISFKGAGASGGTLNSMLTQISNFPRHVLLELERPDCLSPMEVVRTAPSRLVHTFPSFVTSRIPNLKNVVGYNLPLTPFNITIVQRTRGLFGLARYKRSTGDDDEYIKPAYAPDFLYTESFTASNRVSAFFLSVTFAVGLAALLYIPPLRWITRKLVTQPGDGPKDEALGRGYLHAENVSISSPLPITDKLVLVKSTMDGKGDPGYALTAVMVSECALGLLSPREKLPAIAQRGGVLTPMVALGTILVKRLSASGRFEFESEVVGGDN</sequence>
<dbReference type="GO" id="GO:0005886">
    <property type="term" value="C:plasma membrane"/>
    <property type="evidence" value="ECO:0007669"/>
    <property type="project" value="TreeGrafter"/>
</dbReference>
<dbReference type="OrthoDB" id="10268090at2759"/>
<dbReference type="GO" id="GO:0009247">
    <property type="term" value="P:glycolipid biosynthetic process"/>
    <property type="evidence" value="ECO:0007669"/>
    <property type="project" value="TreeGrafter"/>
</dbReference>
<dbReference type="PANTHER" id="PTHR12286:SF5">
    <property type="entry name" value="SACCHAROPINE DEHYDROGENASE-LIKE OXIDOREDUCTASE"/>
    <property type="match status" value="1"/>
</dbReference>
<proteinExistence type="inferred from homology"/>
<name>A0A286UU33_9AGAM</name>
<keyword evidence="2" id="KW-0472">Membrane</keyword>
<comment type="similarity">
    <text evidence="1">Belongs to the saccharopine dehydrogenase family.</text>
</comment>
<comment type="caution">
    <text evidence="4">The sequence shown here is derived from an EMBL/GenBank/DDBJ whole genome shotgun (WGS) entry which is preliminary data.</text>
</comment>
<keyword evidence="2" id="KW-0812">Transmembrane</keyword>
<dbReference type="InParanoid" id="A0A286UU33"/>
<feature type="domain" description="Saccharopine dehydrogenase NADP binding" evidence="3">
    <location>
        <begin position="5"/>
        <end position="114"/>
    </location>
</feature>
<dbReference type="EMBL" id="NBII01000001">
    <property type="protein sequence ID" value="PAV22975.1"/>
    <property type="molecule type" value="Genomic_DNA"/>
</dbReference>
<keyword evidence="5" id="KW-1185">Reference proteome</keyword>
<feature type="transmembrane region" description="Helical" evidence="2">
    <location>
        <begin position="316"/>
        <end position="335"/>
    </location>
</feature>
<evidence type="ECO:0000256" key="1">
    <source>
        <dbReference type="ARBA" id="ARBA00038048"/>
    </source>
</evidence>
<evidence type="ECO:0000313" key="4">
    <source>
        <dbReference type="EMBL" id="PAV22975.1"/>
    </source>
</evidence>
<evidence type="ECO:0000259" key="3">
    <source>
        <dbReference type="Pfam" id="PF03435"/>
    </source>
</evidence>
<dbReference type="InterPro" id="IPR051276">
    <property type="entry name" value="Saccharopine_DH-like_oxidrdct"/>
</dbReference>
<dbReference type="GO" id="GO:0005739">
    <property type="term" value="C:mitochondrion"/>
    <property type="evidence" value="ECO:0007669"/>
    <property type="project" value="TreeGrafter"/>
</dbReference>
<dbReference type="PANTHER" id="PTHR12286">
    <property type="entry name" value="SACCHAROPINE DEHYDROGENASE-LIKE OXIDOREDUCTASE"/>
    <property type="match status" value="1"/>
</dbReference>
<dbReference type="Proteomes" id="UP000217199">
    <property type="component" value="Unassembled WGS sequence"/>
</dbReference>
<dbReference type="AlphaFoldDB" id="A0A286UU33"/>
<accession>A0A286UU33</accession>
<dbReference type="InterPro" id="IPR036291">
    <property type="entry name" value="NAD(P)-bd_dom_sf"/>
</dbReference>
<protein>
    <submittedName>
        <fullName evidence="4">Saccharopine dehydrogenase</fullName>
    </submittedName>
</protein>
<keyword evidence="2" id="KW-1133">Transmembrane helix</keyword>
<gene>
    <name evidence="4" type="ORF">PNOK_0004200</name>
</gene>
<dbReference type="SUPFAM" id="SSF51735">
    <property type="entry name" value="NAD(P)-binding Rossmann-fold domains"/>
    <property type="match status" value="1"/>
</dbReference>
<dbReference type="InterPro" id="IPR005097">
    <property type="entry name" value="Sacchrp_dh_NADP-bd"/>
</dbReference>
<organism evidence="4 5">
    <name type="scientific">Pyrrhoderma noxium</name>
    <dbReference type="NCBI Taxonomy" id="2282107"/>
    <lineage>
        <taxon>Eukaryota</taxon>
        <taxon>Fungi</taxon>
        <taxon>Dikarya</taxon>
        <taxon>Basidiomycota</taxon>
        <taxon>Agaricomycotina</taxon>
        <taxon>Agaricomycetes</taxon>
        <taxon>Hymenochaetales</taxon>
        <taxon>Hymenochaetaceae</taxon>
        <taxon>Pyrrhoderma</taxon>
    </lineage>
</organism>
<evidence type="ECO:0000313" key="5">
    <source>
        <dbReference type="Proteomes" id="UP000217199"/>
    </source>
</evidence>
<dbReference type="STRING" id="2282107.A0A286UU33"/>
<dbReference type="Pfam" id="PF03435">
    <property type="entry name" value="Sacchrp_dh_NADP"/>
    <property type="match status" value="1"/>
</dbReference>
<evidence type="ECO:0000256" key="2">
    <source>
        <dbReference type="SAM" id="Phobius"/>
    </source>
</evidence>
<dbReference type="Gene3D" id="3.40.50.720">
    <property type="entry name" value="NAD(P)-binding Rossmann-like Domain"/>
    <property type="match status" value="1"/>
</dbReference>
<dbReference type="GO" id="GO:0005811">
    <property type="term" value="C:lipid droplet"/>
    <property type="evidence" value="ECO:0007669"/>
    <property type="project" value="TreeGrafter"/>
</dbReference>